<evidence type="ECO:0000256" key="3">
    <source>
        <dbReference type="ARBA" id="ARBA00022768"/>
    </source>
</evidence>
<evidence type="ECO:0000256" key="4">
    <source>
        <dbReference type="ARBA" id="ARBA00022917"/>
    </source>
</evidence>
<sequence length="149" mass="16424">MISAEAIKNLRDKTGLSVMLCKRALEESGGEQTKAMGWLKEHGAAVAKKKSERSVNAGLIEAYIHNNGQVGVLLELRTETDFVAKNPAFKELAHNIAMHIAAANPPDVKALLGQEYIKNLDLTISEYINENVQKFGENIEVAGFERFEI</sequence>
<comment type="subcellular location">
    <subcellularLocation>
        <location evidence="5">Cytoplasm</location>
    </subcellularLocation>
</comment>
<keyword evidence="4 5" id="KW-0648">Protein biosynthesis</keyword>
<dbReference type="HAMAP" id="MF_00050">
    <property type="entry name" value="EF_Ts"/>
    <property type="match status" value="1"/>
</dbReference>
<dbReference type="InterPro" id="IPR014039">
    <property type="entry name" value="Transl_elong_EFTs/EF1B_dimer"/>
</dbReference>
<dbReference type="PANTHER" id="PTHR11741:SF0">
    <property type="entry name" value="ELONGATION FACTOR TS, MITOCHONDRIAL"/>
    <property type="match status" value="1"/>
</dbReference>
<comment type="similarity">
    <text evidence="1 5">Belongs to the EF-Ts family.</text>
</comment>
<evidence type="ECO:0000256" key="2">
    <source>
        <dbReference type="ARBA" id="ARBA00016956"/>
    </source>
</evidence>
<evidence type="ECO:0000256" key="5">
    <source>
        <dbReference type="HAMAP-Rule" id="MF_00050"/>
    </source>
</evidence>
<dbReference type="EMBL" id="PEZL01000045">
    <property type="protein sequence ID" value="PIS13199.1"/>
    <property type="molecule type" value="Genomic_DNA"/>
</dbReference>
<dbReference type="GO" id="GO:0005737">
    <property type="term" value="C:cytoplasm"/>
    <property type="evidence" value="ECO:0007669"/>
    <property type="project" value="UniProtKB-SubCell"/>
</dbReference>
<evidence type="ECO:0000256" key="1">
    <source>
        <dbReference type="ARBA" id="ARBA00005532"/>
    </source>
</evidence>
<dbReference type="FunFam" id="1.10.8.10:FF:000001">
    <property type="entry name" value="Elongation factor Ts"/>
    <property type="match status" value="1"/>
</dbReference>
<gene>
    <name evidence="5 7" type="primary">tsf</name>
    <name evidence="7" type="ORF">COT67_03010</name>
</gene>
<evidence type="ECO:0000313" key="7">
    <source>
        <dbReference type="EMBL" id="PIS13199.1"/>
    </source>
</evidence>
<dbReference type="SUPFAM" id="SSF46934">
    <property type="entry name" value="UBA-like"/>
    <property type="match status" value="1"/>
</dbReference>
<dbReference type="Gene3D" id="3.30.479.20">
    <property type="entry name" value="Elongation factor Ts, dimerisation domain"/>
    <property type="match status" value="1"/>
</dbReference>
<reference evidence="8" key="1">
    <citation type="submission" date="2017-09" db="EMBL/GenBank/DDBJ databases">
        <title>Depth-based differentiation of microbial function through sediment-hosted aquifers and enrichment of novel symbionts in the deep terrestrial subsurface.</title>
        <authorList>
            <person name="Probst A.J."/>
            <person name="Ladd B."/>
            <person name="Jarett J.K."/>
            <person name="Geller-Mcgrath D.E."/>
            <person name="Sieber C.M.K."/>
            <person name="Emerson J.B."/>
            <person name="Anantharaman K."/>
            <person name="Thomas B.C."/>
            <person name="Malmstrom R."/>
            <person name="Stieglmeier M."/>
            <person name="Klingl A."/>
            <person name="Woyke T."/>
            <person name="Ryan C.M."/>
            <person name="Banfield J.F."/>
        </authorList>
    </citation>
    <scope>NUCLEOTIDE SEQUENCE [LARGE SCALE GENOMIC DNA]</scope>
</reference>
<dbReference type="InterPro" id="IPR001816">
    <property type="entry name" value="Transl_elong_EFTs/EF1B"/>
</dbReference>
<proteinExistence type="inferred from homology"/>
<evidence type="ECO:0000259" key="6">
    <source>
        <dbReference type="Pfam" id="PF00889"/>
    </source>
</evidence>
<dbReference type="Pfam" id="PF00889">
    <property type="entry name" value="EF_TS"/>
    <property type="match status" value="1"/>
</dbReference>
<feature type="region of interest" description="Involved in Mg(2+) ion dislocation from EF-Tu" evidence="5">
    <location>
        <begin position="80"/>
        <end position="83"/>
    </location>
</feature>
<comment type="function">
    <text evidence="5">Associates with the EF-Tu.GDP complex and induces the exchange of GDP to GTP. It remains bound to the aminoacyl-tRNA.EF-Tu.GTP complex up to the GTP hydrolysis stage on the ribosome.</text>
</comment>
<dbReference type="SUPFAM" id="SSF54713">
    <property type="entry name" value="Elongation factor Ts (EF-Ts), dimerisation domain"/>
    <property type="match status" value="1"/>
</dbReference>
<name>A0A2H0WMR7_9BACT</name>
<dbReference type="Proteomes" id="UP000230353">
    <property type="component" value="Unassembled WGS sequence"/>
</dbReference>
<dbReference type="GO" id="GO:0003746">
    <property type="term" value="F:translation elongation factor activity"/>
    <property type="evidence" value="ECO:0007669"/>
    <property type="project" value="UniProtKB-UniRule"/>
</dbReference>
<dbReference type="InterPro" id="IPR009060">
    <property type="entry name" value="UBA-like_sf"/>
</dbReference>
<dbReference type="Gene3D" id="1.10.8.10">
    <property type="entry name" value="DNA helicase RuvA subunit, C-terminal domain"/>
    <property type="match status" value="1"/>
</dbReference>
<comment type="caution">
    <text evidence="7">The sequence shown here is derived from an EMBL/GenBank/DDBJ whole genome shotgun (WGS) entry which is preliminary data.</text>
</comment>
<dbReference type="PANTHER" id="PTHR11741">
    <property type="entry name" value="ELONGATION FACTOR TS"/>
    <property type="match status" value="1"/>
</dbReference>
<keyword evidence="5" id="KW-0963">Cytoplasm</keyword>
<dbReference type="NCBIfam" id="TIGR00116">
    <property type="entry name" value="tsf"/>
    <property type="match status" value="1"/>
</dbReference>
<dbReference type="AlphaFoldDB" id="A0A2H0WMR7"/>
<organism evidence="7 8">
    <name type="scientific">Candidatus Tagabacteria bacterium CG09_land_8_20_14_0_10_41_14</name>
    <dbReference type="NCBI Taxonomy" id="1975021"/>
    <lineage>
        <taxon>Bacteria</taxon>
        <taxon>Candidatus Tagaibacteriota</taxon>
    </lineage>
</organism>
<evidence type="ECO:0000313" key="8">
    <source>
        <dbReference type="Proteomes" id="UP000230353"/>
    </source>
</evidence>
<keyword evidence="3 5" id="KW-0251">Elongation factor</keyword>
<accession>A0A2H0WMR7</accession>
<feature type="domain" description="Translation elongation factor EFTs/EF1B dimerisation" evidence="6">
    <location>
        <begin position="71"/>
        <end position="148"/>
    </location>
</feature>
<protein>
    <recommendedName>
        <fullName evidence="2 5">Elongation factor Ts</fullName>
        <shortName evidence="5">EF-Ts</shortName>
    </recommendedName>
</protein>
<dbReference type="CDD" id="cd14275">
    <property type="entry name" value="UBA_EF-Ts"/>
    <property type="match status" value="1"/>
</dbReference>
<dbReference type="InterPro" id="IPR036402">
    <property type="entry name" value="EF-Ts_dimer_sf"/>
</dbReference>